<evidence type="ECO:0000259" key="1">
    <source>
        <dbReference type="Pfam" id="PF17932"/>
    </source>
</evidence>
<gene>
    <name evidence="2" type="ORF">L602_002400000560</name>
</gene>
<dbReference type="OrthoDB" id="5523834at2"/>
<feature type="domain" description="HTH-type transcriptional repressor KstR2 C-terminal" evidence="1">
    <location>
        <begin position="9"/>
        <end position="45"/>
    </location>
</feature>
<sequence length="70" mass="7900">MGSSNSNEREYLGVLEDGVTNGEFHDMDVRIVVNALLGALNWTSRLPSPTPKRRRIVDVNVKFDYHVKNA</sequence>
<name>A0A562BL11_9BURK</name>
<dbReference type="EMBL" id="VLJN01000017">
    <property type="protein sequence ID" value="TWG85610.1"/>
    <property type="molecule type" value="Genomic_DNA"/>
</dbReference>
<accession>A0A562BL11</accession>
<protein>
    <recommendedName>
        <fullName evidence="1">HTH-type transcriptional repressor KstR2 C-terminal domain-containing protein</fullName>
    </recommendedName>
</protein>
<comment type="caution">
    <text evidence="2">The sequence shown here is derived from an EMBL/GenBank/DDBJ whole genome shotgun (WGS) entry which is preliminary data.</text>
</comment>
<reference evidence="2 3" key="1">
    <citation type="submission" date="2019-07" db="EMBL/GenBank/DDBJ databases">
        <title>Genome sequencing of lignin-degrading bacterial isolates.</title>
        <authorList>
            <person name="Gladden J."/>
        </authorList>
    </citation>
    <scope>NUCLEOTIDE SEQUENCE [LARGE SCALE GENOMIC DNA]</scope>
    <source>
        <strain evidence="2 3">J11</strain>
    </source>
</reference>
<keyword evidence="3" id="KW-1185">Reference proteome</keyword>
<dbReference type="InterPro" id="IPR041490">
    <property type="entry name" value="KstR2_TetR_C"/>
</dbReference>
<evidence type="ECO:0000313" key="2">
    <source>
        <dbReference type="EMBL" id="TWG85610.1"/>
    </source>
</evidence>
<dbReference type="AlphaFoldDB" id="A0A562BL11"/>
<organism evidence="2 3">
    <name type="scientific">Cupriavidus gilardii J11</name>
    <dbReference type="NCBI Taxonomy" id="936133"/>
    <lineage>
        <taxon>Bacteria</taxon>
        <taxon>Pseudomonadati</taxon>
        <taxon>Pseudomonadota</taxon>
        <taxon>Betaproteobacteria</taxon>
        <taxon>Burkholderiales</taxon>
        <taxon>Burkholderiaceae</taxon>
        <taxon>Cupriavidus</taxon>
    </lineage>
</organism>
<dbReference type="Pfam" id="PF17932">
    <property type="entry name" value="TetR_C_24"/>
    <property type="match status" value="1"/>
</dbReference>
<dbReference type="SUPFAM" id="SSF48498">
    <property type="entry name" value="Tetracyclin repressor-like, C-terminal domain"/>
    <property type="match status" value="1"/>
</dbReference>
<dbReference type="Gene3D" id="1.10.357.10">
    <property type="entry name" value="Tetracycline Repressor, domain 2"/>
    <property type="match status" value="1"/>
</dbReference>
<dbReference type="Proteomes" id="UP000318141">
    <property type="component" value="Unassembled WGS sequence"/>
</dbReference>
<evidence type="ECO:0000313" key="3">
    <source>
        <dbReference type="Proteomes" id="UP000318141"/>
    </source>
</evidence>
<dbReference type="InterPro" id="IPR036271">
    <property type="entry name" value="Tet_transcr_reg_TetR-rel_C_sf"/>
</dbReference>
<proteinExistence type="predicted"/>